<dbReference type="Pfam" id="PF07690">
    <property type="entry name" value="MFS_1"/>
    <property type="match status" value="1"/>
</dbReference>
<feature type="transmembrane region" description="Helical" evidence="4">
    <location>
        <begin position="84"/>
        <end position="108"/>
    </location>
</feature>
<dbReference type="PROSITE" id="PS50850">
    <property type="entry name" value="MFS"/>
    <property type="match status" value="1"/>
</dbReference>
<dbReference type="InterPro" id="IPR050327">
    <property type="entry name" value="Proton-linked_MCT"/>
</dbReference>
<dbReference type="PANTHER" id="PTHR11360">
    <property type="entry name" value="MONOCARBOXYLATE TRANSPORTER"/>
    <property type="match status" value="1"/>
</dbReference>
<protein>
    <submittedName>
        <fullName evidence="6">Oxalate/formate MFS antiporter</fullName>
    </submittedName>
</protein>
<feature type="transmembrane region" description="Helical" evidence="4">
    <location>
        <begin position="172"/>
        <end position="197"/>
    </location>
</feature>
<evidence type="ECO:0000313" key="6">
    <source>
        <dbReference type="EMBL" id="NML18384.1"/>
    </source>
</evidence>
<evidence type="ECO:0000256" key="2">
    <source>
        <dbReference type="ARBA" id="ARBA00022989"/>
    </source>
</evidence>
<dbReference type="InterPro" id="IPR020846">
    <property type="entry name" value="MFS_dom"/>
</dbReference>
<evidence type="ECO:0000256" key="1">
    <source>
        <dbReference type="ARBA" id="ARBA00022692"/>
    </source>
</evidence>
<dbReference type="AlphaFoldDB" id="A0A848FG93"/>
<dbReference type="Proteomes" id="UP000574067">
    <property type="component" value="Unassembled WGS sequence"/>
</dbReference>
<evidence type="ECO:0000313" key="7">
    <source>
        <dbReference type="Proteomes" id="UP000574067"/>
    </source>
</evidence>
<evidence type="ECO:0000259" key="5">
    <source>
        <dbReference type="PROSITE" id="PS50850"/>
    </source>
</evidence>
<sequence length="456" mass="48903">MPSLVECCAAARGGPANTVDDDITPRRAAAPWLDDLSDDAPPDPRFRWGQLAMAMVCMATIANLQYGWTLFVNPFAERFGWSHAAIQVAFAIFVLTQTWFVPLAGYLVDRFGPRPVVLGAGLLCAIGWVMNAFVDSLALLYAASAITGIGAGAVYGTCVGSALKWFPERRGLAVGLVVASFGAGSALTVVPISMVIASRGHEAAFLYFGLGQGLLVMLMALGLEDPNKLLRQVETPPPPLHLRQSQRDYTPGETLRQPVFWVMYAIFVLTAAGGLMATAQLALIARDFKIDDLPVNIAGLVLPALTFALALDRVLNGLSRLFFGWVSDRIGREQTMVLAFSLEAVAILALYEFGGHPLGFVLLTGALFLAWGEIYSLFPSTCADTFGSKYAAANAGLLYTAKGVASLAVPLSSTLVLMTRDWHAVFLIACAMNGVGALLAWFVLRPMRQRLLEAVP</sequence>
<dbReference type="PANTHER" id="PTHR11360:SF304">
    <property type="entry name" value="MFS DOMAIN-CONTAINING PROTEIN"/>
    <property type="match status" value="1"/>
</dbReference>
<dbReference type="NCBIfam" id="TIGR04259">
    <property type="entry name" value="oxa_formateAnti"/>
    <property type="match status" value="1"/>
</dbReference>
<keyword evidence="7" id="KW-1185">Reference proteome</keyword>
<feature type="transmembrane region" description="Helical" evidence="4">
    <location>
        <begin position="297"/>
        <end position="315"/>
    </location>
</feature>
<dbReference type="InterPro" id="IPR026355">
    <property type="entry name" value="Oxa/Form_antiport"/>
</dbReference>
<dbReference type="SUPFAM" id="SSF103473">
    <property type="entry name" value="MFS general substrate transporter"/>
    <property type="match status" value="1"/>
</dbReference>
<dbReference type="CDD" id="cd17353">
    <property type="entry name" value="MFS_OFA_like"/>
    <property type="match status" value="1"/>
</dbReference>
<evidence type="ECO:0000256" key="3">
    <source>
        <dbReference type="ARBA" id="ARBA00023136"/>
    </source>
</evidence>
<feature type="transmembrane region" description="Helical" evidence="4">
    <location>
        <begin position="390"/>
        <end position="410"/>
    </location>
</feature>
<reference evidence="6 7" key="1">
    <citation type="submission" date="2020-04" db="EMBL/GenBank/DDBJ databases">
        <title>Azohydromonas sp. isolated from soil.</title>
        <authorList>
            <person name="Dahal R.H."/>
        </authorList>
    </citation>
    <scope>NUCLEOTIDE SEQUENCE [LARGE SCALE GENOMIC DNA]</scope>
    <source>
        <strain evidence="6 7">G-1-1-14</strain>
    </source>
</reference>
<feature type="transmembrane region" description="Helical" evidence="4">
    <location>
        <begin position="259"/>
        <end position="285"/>
    </location>
</feature>
<keyword evidence="2 4" id="KW-1133">Transmembrane helix</keyword>
<feature type="transmembrane region" description="Helical" evidence="4">
    <location>
        <begin position="51"/>
        <end position="72"/>
    </location>
</feature>
<name>A0A848FG93_9BURK</name>
<proteinExistence type="predicted"/>
<accession>A0A848FG93</accession>
<feature type="transmembrane region" description="Helical" evidence="4">
    <location>
        <begin position="140"/>
        <end position="160"/>
    </location>
</feature>
<feature type="transmembrane region" description="Helical" evidence="4">
    <location>
        <begin position="360"/>
        <end position="378"/>
    </location>
</feature>
<feature type="transmembrane region" description="Helical" evidence="4">
    <location>
        <begin position="203"/>
        <end position="223"/>
    </location>
</feature>
<dbReference type="InterPro" id="IPR011701">
    <property type="entry name" value="MFS"/>
</dbReference>
<feature type="transmembrane region" description="Helical" evidence="4">
    <location>
        <begin position="115"/>
        <end position="134"/>
    </location>
</feature>
<feature type="transmembrane region" description="Helical" evidence="4">
    <location>
        <begin position="422"/>
        <end position="444"/>
    </location>
</feature>
<gene>
    <name evidence="6" type="primary">oxlT</name>
    <name evidence="6" type="ORF">HHL10_25780</name>
</gene>
<evidence type="ECO:0000256" key="4">
    <source>
        <dbReference type="SAM" id="Phobius"/>
    </source>
</evidence>
<keyword evidence="1 4" id="KW-0812">Transmembrane</keyword>
<feature type="domain" description="Major facilitator superfamily (MFS) profile" evidence="5">
    <location>
        <begin position="49"/>
        <end position="448"/>
    </location>
</feature>
<dbReference type="EMBL" id="JABBFW010000031">
    <property type="protein sequence ID" value="NML18384.1"/>
    <property type="molecule type" value="Genomic_DNA"/>
</dbReference>
<comment type="caution">
    <text evidence="6">The sequence shown here is derived from an EMBL/GenBank/DDBJ whole genome shotgun (WGS) entry which is preliminary data.</text>
</comment>
<keyword evidence="3 4" id="KW-0472">Membrane</keyword>
<dbReference type="GO" id="GO:0019531">
    <property type="term" value="F:oxalate transmembrane transporter activity"/>
    <property type="evidence" value="ECO:0007669"/>
    <property type="project" value="InterPro"/>
</dbReference>
<dbReference type="Gene3D" id="1.20.1250.20">
    <property type="entry name" value="MFS general substrate transporter like domains"/>
    <property type="match status" value="2"/>
</dbReference>
<dbReference type="GO" id="GO:0016020">
    <property type="term" value="C:membrane"/>
    <property type="evidence" value="ECO:0007669"/>
    <property type="project" value="InterPro"/>
</dbReference>
<organism evidence="6 7">
    <name type="scientific">Azohydromonas caseinilytica</name>
    <dbReference type="NCBI Taxonomy" id="2728836"/>
    <lineage>
        <taxon>Bacteria</taxon>
        <taxon>Pseudomonadati</taxon>
        <taxon>Pseudomonadota</taxon>
        <taxon>Betaproteobacteria</taxon>
        <taxon>Burkholderiales</taxon>
        <taxon>Sphaerotilaceae</taxon>
        <taxon>Azohydromonas</taxon>
    </lineage>
</organism>
<dbReference type="InterPro" id="IPR036259">
    <property type="entry name" value="MFS_trans_sf"/>
</dbReference>